<dbReference type="EMBL" id="BSFK01000007">
    <property type="protein sequence ID" value="GLK76187.1"/>
    <property type="molecule type" value="Genomic_DNA"/>
</dbReference>
<protein>
    <submittedName>
        <fullName evidence="1">Uncharacterized protein</fullName>
    </submittedName>
</protein>
<dbReference type="AlphaFoldDB" id="A0A9W6JFB8"/>
<name>A0A9W6JFB8_9HYPH</name>
<gene>
    <name evidence="1" type="ORF">GCM10008171_14410</name>
</gene>
<accession>A0A9W6JFB8</accession>
<reference evidence="1" key="1">
    <citation type="journal article" date="2014" name="Int. J. Syst. Evol. Microbiol.">
        <title>Complete genome sequence of Corynebacterium casei LMG S-19264T (=DSM 44701T), isolated from a smear-ripened cheese.</title>
        <authorList>
            <consortium name="US DOE Joint Genome Institute (JGI-PGF)"/>
            <person name="Walter F."/>
            <person name="Albersmeier A."/>
            <person name="Kalinowski J."/>
            <person name="Ruckert C."/>
        </authorList>
    </citation>
    <scope>NUCLEOTIDE SEQUENCE</scope>
    <source>
        <strain evidence="1">VKM B-2555</strain>
    </source>
</reference>
<sequence length="98" mass="11240">MSQASPALEAFTDEMIRLCAKKGYHPTAFKGMRERHGTLEAMRRLVRNGDVQSGFLRLTELGLQDWTIEAAILRFKPEFDRTDIECARWRLAQASRAV</sequence>
<comment type="caution">
    <text evidence="1">The sequence shown here is derived from an EMBL/GenBank/DDBJ whole genome shotgun (WGS) entry which is preliminary data.</text>
</comment>
<dbReference type="RefSeq" id="WP_271204139.1">
    <property type="nucleotide sequence ID" value="NZ_BSFK01000007.1"/>
</dbReference>
<proteinExistence type="predicted"/>
<evidence type="ECO:0000313" key="1">
    <source>
        <dbReference type="EMBL" id="GLK76187.1"/>
    </source>
</evidence>
<organism evidence="1 2">
    <name type="scientific">Methylopila jiangsuensis</name>
    <dbReference type="NCBI Taxonomy" id="586230"/>
    <lineage>
        <taxon>Bacteria</taxon>
        <taxon>Pseudomonadati</taxon>
        <taxon>Pseudomonadota</taxon>
        <taxon>Alphaproteobacteria</taxon>
        <taxon>Hyphomicrobiales</taxon>
        <taxon>Methylopilaceae</taxon>
        <taxon>Methylopila</taxon>
    </lineage>
</organism>
<evidence type="ECO:0000313" key="2">
    <source>
        <dbReference type="Proteomes" id="UP001143364"/>
    </source>
</evidence>
<dbReference type="Proteomes" id="UP001143364">
    <property type="component" value="Unassembled WGS sequence"/>
</dbReference>
<reference evidence="1" key="2">
    <citation type="submission" date="2023-01" db="EMBL/GenBank/DDBJ databases">
        <authorList>
            <person name="Sun Q."/>
            <person name="Evtushenko L."/>
        </authorList>
    </citation>
    <scope>NUCLEOTIDE SEQUENCE</scope>
    <source>
        <strain evidence="1">VKM B-2555</strain>
    </source>
</reference>
<keyword evidence="2" id="KW-1185">Reference proteome</keyword>